<accession>A0A8S3TB70</accession>
<keyword evidence="3" id="KW-1185">Reference proteome</keyword>
<dbReference type="InterPro" id="IPR022041">
    <property type="entry name" value="Methyltransf_FA"/>
</dbReference>
<evidence type="ECO:0000259" key="1">
    <source>
        <dbReference type="Pfam" id="PF12248"/>
    </source>
</evidence>
<protein>
    <recommendedName>
        <fullName evidence="1">Farnesoic acid O-methyl transferase domain-containing protein</fullName>
    </recommendedName>
</protein>
<comment type="caution">
    <text evidence="2">The sequence shown here is derived from an EMBL/GenBank/DDBJ whole genome shotgun (WGS) entry which is preliminary data.</text>
</comment>
<dbReference type="Proteomes" id="UP000683360">
    <property type="component" value="Unassembled WGS sequence"/>
</dbReference>
<proteinExistence type="predicted"/>
<dbReference type="PANTHER" id="PTHR36695">
    <property type="entry name" value="AGAP008648-PA"/>
    <property type="match status" value="1"/>
</dbReference>
<dbReference type="Pfam" id="PF12248">
    <property type="entry name" value="Methyltransf_FA"/>
    <property type="match status" value="1"/>
</dbReference>
<dbReference type="EMBL" id="CAJPWZ010001979">
    <property type="protein sequence ID" value="CAG2227861.1"/>
    <property type="molecule type" value="Genomic_DNA"/>
</dbReference>
<dbReference type="PANTHER" id="PTHR36695:SF12">
    <property type="entry name" value="AGAP008648-PA"/>
    <property type="match status" value="1"/>
</dbReference>
<dbReference type="AlphaFoldDB" id="A0A8S3TB70"/>
<dbReference type="OrthoDB" id="2142040at2759"/>
<evidence type="ECO:0000313" key="3">
    <source>
        <dbReference type="Proteomes" id="UP000683360"/>
    </source>
</evidence>
<gene>
    <name evidence="2" type="ORF">MEDL_40863</name>
</gene>
<evidence type="ECO:0000313" key="2">
    <source>
        <dbReference type="EMBL" id="CAG2227861.1"/>
    </source>
</evidence>
<reference evidence="2" key="1">
    <citation type="submission" date="2021-03" db="EMBL/GenBank/DDBJ databases">
        <authorList>
            <person name="Bekaert M."/>
        </authorList>
    </citation>
    <scope>NUCLEOTIDE SEQUENCE</scope>
</reference>
<sequence length="179" mass="19997">MAIILIERSKLPVGNCFDEIWIKTLNSGNVDASQTPDVFNYYTSLSDYGIFPSQNQFRISVEACDNSFILLSAAKDLQSQDFYEICIGAKANKKSVFRRKYNAVNIISDSTPDILSCTERTTLFVIWTTNGEITVFKETNVGTETVMTWTDPNPISINGIGVMTAWGADGLWTIEYSCK</sequence>
<name>A0A8S3TB70_MYTED</name>
<organism evidence="2 3">
    <name type="scientific">Mytilus edulis</name>
    <name type="common">Blue mussel</name>
    <dbReference type="NCBI Taxonomy" id="6550"/>
    <lineage>
        <taxon>Eukaryota</taxon>
        <taxon>Metazoa</taxon>
        <taxon>Spiralia</taxon>
        <taxon>Lophotrochozoa</taxon>
        <taxon>Mollusca</taxon>
        <taxon>Bivalvia</taxon>
        <taxon>Autobranchia</taxon>
        <taxon>Pteriomorphia</taxon>
        <taxon>Mytilida</taxon>
        <taxon>Mytiloidea</taxon>
        <taxon>Mytilidae</taxon>
        <taxon>Mytilinae</taxon>
        <taxon>Mytilus</taxon>
    </lineage>
</organism>
<feature type="domain" description="Farnesoic acid O-methyl transferase" evidence="1">
    <location>
        <begin position="55"/>
        <end position="175"/>
    </location>
</feature>